<organism evidence="1 2">
    <name type="scientific">Paraburkholderia steynii</name>
    <dbReference type="NCBI Taxonomy" id="1245441"/>
    <lineage>
        <taxon>Bacteria</taxon>
        <taxon>Pseudomonadati</taxon>
        <taxon>Pseudomonadota</taxon>
        <taxon>Betaproteobacteria</taxon>
        <taxon>Burkholderiales</taxon>
        <taxon>Burkholderiaceae</taxon>
        <taxon>Paraburkholderia</taxon>
    </lineage>
</organism>
<protein>
    <submittedName>
        <fullName evidence="1">Uncharacterized protein</fullName>
    </submittedName>
</protein>
<evidence type="ECO:0000313" key="1">
    <source>
        <dbReference type="EMBL" id="SDJ53889.1"/>
    </source>
</evidence>
<dbReference type="RefSeq" id="WP_091790563.1">
    <property type="nucleotide sequence ID" value="NZ_FNDI01000060.1"/>
</dbReference>
<dbReference type="AlphaFoldDB" id="A0A7Z7BLT0"/>
<dbReference type="EMBL" id="FNDI01000060">
    <property type="protein sequence ID" value="SDJ53889.1"/>
    <property type="molecule type" value="Genomic_DNA"/>
</dbReference>
<sequence length="135" mass="14492">MKMQAVVVVKVGIVRSGKPVNEEGDNRRELFDAANVPQLDLQQETGKELLLFEFTTLAATVVACFTHEGVSDDAGGAKAFAAEREVLPEYLTGICCLQSVDKVGTVFRKPVLDDGRIDIGVEVGTTLVAVDKLPT</sequence>
<gene>
    <name evidence="1" type="ORF">SAMN04487926_16022</name>
</gene>
<proteinExistence type="predicted"/>
<dbReference type="Proteomes" id="UP000198900">
    <property type="component" value="Unassembled WGS sequence"/>
</dbReference>
<accession>A0A7Z7BLT0</accession>
<keyword evidence="2" id="KW-1185">Reference proteome</keyword>
<comment type="caution">
    <text evidence="1">The sequence shown here is derived from an EMBL/GenBank/DDBJ whole genome shotgun (WGS) entry which is preliminary data.</text>
</comment>
<evidence type="ECO:0000313" key="2">
    <source>
        <dbReference type="Proteomes" id="UP000198900"/>
    </source>
</evidence>
<reference evidence="1" key="1">
    <citation type="submission" date="2016-10" db="EMBL/GenBank/DDBJ databases">
        <authorList>
            <person name="Varghese N."/>
            <person name="Submissions S."/>
        </authorList>
    </citation>
    <scope>NUCLEOTIDE SEQUENCE [LARGE SCALE GENOMIC DNA]</scope>
    <source>
        <strain evidence="1">YR281</strain>
    </source>
</reference>
<name>A0A7Z7BLT0_9BURK</name>